<reference evidence="1 2" key="1">
    <citation type="journal article" date="2012" name="J. Bacteriol.">
        <title>Complete genome sequence of Mycoplasma wenyonii strain Massachusetts.</title>
        <authorList>
            <person name="Dos Santos A.P."/>
            <person name="Guimaraes A.M."/>
            <person name="do Nascimento N.C."/>
            <person name="Sanmiguel P.J."/>
            <person name="Messick J.B."/>
        </authorList>
    </citation>
    <scope>NUCLEOTIDE SEQUENCE [LARGE SCALE GENOMIC DNA]</scope>
    <source>
        <strain evidence="1 2">Massachusetts</strain>
    </source>
</reference>
<dbReference type="EMBL" id="CP003703">
    <property type="protein sequence ID" value="AFN65403.1"/>
    <property type="molecule type" value="Genomic_DNA"/>
</dbReference>
<keyword evidence="2" id="KW-1185">Reference proteome</keyword>
<dbReference type="STRING" id="1197325.WEN_03110"/>
<dbReference type="KEGG" id="mwe:WEN_03110"/>
<evidence type="ECO:0000313" key="2">
    <source>
        <dbReference type="Proteomes" id="UP000009005"/>
    </source>
</evidence>
<evidence type="ECO:0000313" key="1">
    <source>
        <dbReference type="EMBL" id="AFN65403.1"/>
    </source>
</evidence>
<sequence>MLGGGTTRVRGLRVNDSLWKANDKGTVEATPNPEKPLTRIDIRDKIETQNFYWNFKCHFLLYMET</sequence>
<dbReference type="AlphaFoldDB" id="I6Z707"/>
<proteinExistence type="predicted"/>
<name>I6Z707_MYCWM</name>
<dbReference type="HOGENOM" id="CLU_2881148_0_0_14"/>
<gene>
    <name evidence="1" type="ordered locus">WEN_03110</name>
</gene>
<dbReference type="RefSeq" id="WP_014850112.1">
    <property type="nucleotide sequence ID" value="NC_018149.1"/>
</dbReference>
<accession>I6Z707</accession>
<organism evidence="1 2">
    <name type="scientific">Mycoplasma wenyonii (strain Massachusetts)</name>
    <name type="common">Eperythrozoon wenyonii</name>
    <dbReference type="NCBI Taxonomy" id="1197325"/>
    <lineage>
        <taxon>Bacteria</taxon>
        <taxon>Bacillati</taxon>
        <taxon>Mycoplasmatota</taxon>
        <taxon>Mollicutes</taxon>
        <taxon>Mycoplasmataceae</taxon>
        <taxon>Mycoplasma</taxon>
    </lineage>
</organism>
<protein>
    <submittedName>
        <fullName evidence="1">Uncharacterized protein</fullName>
    </submittedName>
</protein>
<dbReference type="Proteomes" id="UP000009005">
    <property type="component" value="Chromosome"/>
</dbReference>